<sequence>MESVGDVVDLDPAVVRAIQEREGYVALIFSQQPAYSRAVGNNPRLVPLYDCEIHVEGARIELLQVELPYETTEWEIEYNGGSRSYFLPTQFAAAGPVRLKLGPSDEPRIVVSGSSVRLHLGEQVGTFEQRAAT</sequence>
<comment type="caution">
    <text evidence="1">The sequence shown here is derived from an EMBL/GenBank/DDBJ whole genome shotgun (WGS) entry which is preliminary data.</text>
</comment>
<organism evidence="1 2">
    <name type="scientific">Povalibacter uvarum</name>
    <dbReference type="NCBI Taxonomy" id="732238"/>
    <lineage>
        <taxon>Bacteria</taxon>
        <taxon>Pseudomonadati</taxon>
        <taxon>Pseudomonadota</taxon>
        <taxon>Gammaproteobacteria</taxon>
        <taxon>Steroidobacterales</taxon>
        <taxon>Steroidobacteraceae</taxon>
        <taxon>Povalibacter</taxon>
    </lineage>
</organism>
<gene>
    <name evidence="1" type="ORF">HNQ60_001210</name>
</gene>
<accession>A0A841HIF9</accession>
<dbReference type="Proteomes" id="UP000588068">
    <property type="component" value="Unassembled WGS sequence"/>
</dbReference>
<name>A0A841HIF9_9GAMM</name>
<dbReference type="EMBL" id="JACHHZ010000001">
    <property type="protein sequence ID" value="MBB6092364.1"/>
    <property type="molecule type" value="Genomic_DNA"/>
</dbReference>
<keyword evidence="2" id="KW-1185">Reference proteome</keyword>
<evidence type="ECO:0000313" key="2">
    <source>
        <dbReference type="Proteomes" id="UP000588068"/>
    </source>
</evidence>
<protein>
    <submittedName>
        <fullName evidence="1">Uncharacterized protein</fullName>
    </submittedName>
</protein>
<reference evidence="1 2" key="1">
    <citation type="submission" date="2020-08" db="EMBL/GenBank/DDBJ databases">
        <title>Genomic Encyclopedia of Type Strains, Phase IV (KMG-IV): sequencing the most valuable type-strain genomes for metagenomic binning, comparative biology and taxonomic classification.</title>
        <authorList>
            <person name="Goeker M."/>
        </authorList>
    </citation>
    <scope>NUCLEOTIDE SEQUENCE [LARGE SCALE GENOMIC DNA]</scope>
    <source>
        <strain evidence="1 2">DSM 26723</strain>
    </source>
</reference>
<proteinExistence type="predicted"/>
<evidence type="ECO:0000313" key="1">
    <source>
        <dbReference type="EMBL" id="MBB6092364.1"/>
    </source>
</evidence>
<dbReference type="AlphaFoldDB" id="A0A841HIF9"/>